<reference evidence="7 8" key="1">
    <citation type="submission" date="2017-03" db="EMBL/GenBank/DDBJ databases">
        <title>An alternative strategy for trypanosome survival in the mammalian bloodstream revealed through genome and transcriptome analysis of the ubiquitous bovine parasite Trypanosoma (Megatrypanum) theileri.</title>
        <authorList>
            <person name="Kelly S."/>
            <person name="Ivens A."/>
            <person name="Mott A."/>
            <person name="O'Neill E."/>
            <person name="Emms D."/>
            <person name="Macleod O."/>
            <person name="Voorheis P."/>
            <person name="Matthews J."/>
            <person name="Matthews K."/>
            <person name="Carrington M."/>
        </authorList>
    </citation>
    <scope>NUCLEOTIDE SEQUENCE [LARGE SCALE GENOMIC DNA]</scope>
    <source>
        <strain evidence="7">Edinburgh</strain>
    </source>
</reference>
<dbReference type="SMART" id="SM00015">
    <property type="entry name" value="IQ"/>
    <property type="match status" value="6"/>
</dbReference>
<dbReference type="GeneID" id="39985625"/>
<feature type="coiled-coil region" evidence="5">
    <location>
        <begin position="668"/>
        <end position="700"/>
    </location>
</feature>
<dbReference type="Gene3D" id="1.20.5.190">
    <property type="match status" value="2"/>
</dbReference>
<gene>
    <name evidence="7" type="ORF">TM35_000151930</name>
</gene>
<comment type="caution">
    <text evidence="7">The sequence shown here is derived from an EMBL/GenBank/DDBJ whole genome shotgun (WGS) entry which is preliminary data.</text>
</comment>
<dbReference type="AlphaFoldDB" id="A0A1X0NVS1"/>
<dbReference type="GO" id="GO:0000922">
    <property type="term" value="C:spindle pole"/>
    <property type="evidence" value="ECO:0007669"/>
    <property type="project" value="TreeGrafter"/>
</dbReference>
<dbReference type="PANTHER" id="PTHR22706:SF1">
    <property type="entry name" value="ASSEMBLY FACTOR FOR SPINDLE MICROTUBULES"/>
    <property type="match status" value="1"/>
</dbReference>
<evidence type="ECO:0000256" key="5">
    <source>
        <dbReference type="SAM" id="Coils"/>
    </source>
</evidence>
<dbReference type="GO" id="GO:0005516">
    <property type="term" value="F:calmodulin binding"/>
    <property type="evidence" value="ECO:0007669"/>
    <property type="project" value="UniProtKB-KW"/>
</dbReference>
<dbReference type="GO" id="GO:0005737">
    <property type="term" value="C:cytoplasm"/>
    <property type="evidence" value="ECO:0007669"/>
    <property type="project" value="UniProtKB-SubCell"/>
</dbReference>
<evidence type="ECO:0000256" key="2">
    <source>
        <dbReference type="ARBA" id="ARBA00022490"/>
    </source>
</evidence>
<dbReference type="Pfam" id="PF00612">
    <property type="entry name" value="IQ"/>
    <property type="match status" value="4"/>
</dbReference>
<feature type="compositionally biased region" description="Basic residues" evidence="6">
    <location>
        <begin position="354"/>
        <end position="369"/>
    </location>
</feature>
<feature type="compositionally biased region" description="Low complexity" evidence="6">
    <location>
        <begin position="333"/>
        <end position="350"/>
    </location>
</feature>
<keyword evidence="2" id="KW-0963">Cytoplasm</keyword>
<sequence>MTAIRGDCNAENDGGHLQMAINYSAASKHLLAIKAYERVLSEIGDETIIKLSPSQVFHLVPPDALFRDFVLCCNVFSVKSVETNVELAIDFLRICLEQLKRRSYLDGNFETYTHDKKMPISANMDRGLLLLVCLTLNNWGCLLLRSGEIGRAMAVFHTALDTAMAEELTCMILLNLCTLHIHNCCFPEASDTAMAVLQIVGNSDEDESKKEKSDVDRQLLPAAMYADTRPLLAALAEHNAGIAAEYIATTTAAVHYTAAETHLAEGPHQQWAAVAANCRRRLQALLHQRREEAFLKRREEEAEAEAEAEHANGNGMGRGSLNMRRVRSLRNLAPNSSINTNTNTSAMSSAQRRPGSRVKSGMRRSRRRLSPSTTIPEEAVELPPINAELRQRIRKGGSTDVVVPFLRTTEVRDIIFGEERVFESPFSFMESAITCSVTMIMLCEETPLQLADEAEREKVAPMRRTIWSLFAPRRDSMLVIPYAKPKTIAMPPAIVVDAVKSVMPPPPIPEKVIENAQRTVAGLKKLLTNRLTILLRAENAFEERWEATTVVKNALMRYGLAQDILKLKINMKEKREKQIALEDASARRIVRFFRKVLESKRWKKGSIPKSIAVRYVEEKVAITMQKYVRRWLAKRELEKLRDERRRKDMGAMKIQSIYHARIARQRYLKLQKEEQDRLKAEKEKEKNEFAATQIQRAYRRHAFLLRKLYERGHRKEFILHHYKYSREYYATVIQKTFRGYLVRRTYGAAVYAKRCYGRNCYRAEVLNACATRIQTAFRGYMTRRTTKDLLQKHLAQRKQEVLEIKRRHINKAAIVIQCAYRSYKARRITSELRQLREKERLIQRSQVYPPFRLEEQVY</sequence>
<dbReference type="PANTHER" id="PTHR22706">
    <property type="entry name" value="ASSEMBLY FACTOR FOR SPINDLE MICROTUBULES"/>
    <property type="match status" value="1"/>
</dbReference>
<evidence type="ECO:0000256" key="3">
    <source>
        <dbReference type="ARBA" id="ARBA00022737"/>
    </source>
</evidence>
<evidence type="ECO:0008006" key="9">
    <source>
        <dbReference type="Google" id="ProtNLM"/>
    </source>
</evidence>
<dbReference type="EMBL" id="NBCO01000015">
    <property type="protein sequence ID" value="ORC88762.1"/>
    <property type="molecule type" value="Genomic_DNA"/>
</dbReference>
<dbReference type="Proteomes" id="UP000192257">
    <property type="component" value="Unassembled WGS sequence"/>
</dbReference>
<keyword evidence="5" id="KW-0175">Coiled coil</keyword>
<dbReference type="GO" id="GO:0051295">
    <property type="term" value="P:establishment of meiotic spindle localization"/>
    <property type="evidence" value="ECO:0007669"/>
    <property type="project" value="TreeGrafter"/>
</dbReference>
<dbReference type="GO" id="GO:0000278">
    <property type="term" value="P:mitotic cell cycle"/>
    <property type="evidence" value="ECO:0007669"/>
    <property type="project" value="TreeGrafter"/>
</dbReference>
<evidence type="ECO:0000313" key="8">
    <source>
        <dbReference type="Proteomes" id="UP000192257"/>
    </source>
</evidence>
<keyword evidence="4" id="KW-0112">Calmodulin-binding</keyword>
<evidence type="ECO:0000256" key="1">
    <source>
        <dbReference type="ARBA" id="ARBA00004496"/>
    </source>
</evidence>
<dbReference type="GO" id="GO:0007051">
    <property type="term" value="P:spindle organization"/>
    <property type="evidence" value="ECO:0007669"/>
    <property type="project" value="TreeGrafter"/>
</dbReference>
<name>A0A1X0NVS1_9TRYP</name>
<dbReference type="CDD" id="cd23767">
    <property type="entry name" value="IQCD"/>
    <property type="match status" value="1"/>
</dbReference>
<organism evidence="7 8">
    <name type="scientific">Trypanosoma theileri</name>
    <dbReference type="NCBI Taxonomy" id="67003"/>
    <lineage>
        <taxon>Eukaryota</taxon>
        <taxon>Discoba</taxon>
        <taxon>Euglenozoa</taxon>
        <taxon>Kinetoplastea</taxon>
        <taxon>Metakinetoplastina</taxon>
        <taxon>Trypanosomatida</taxon>
        <taxon>Trypanosomatidae</taxon>
        <taxon>Trypanosoma</taxon>
    </lineage>
</organism>
<accession>A0A1X0NVS1</accession>
<evidence type="ECO:0000313" key="7">
    <source>
        <dbReference type="EMBL" id="ORC88762.1"/>
    </source>
</evidence>
<proteinExistence type="predicted"/>
<comment type="subcellular location">
    <subcellularLocation>
        <location evidence="1">Cytoplasm</location>
    </subcellularLocation>
</comment>
<protein>
    <recommendedName>
        <fullName evidence="9">IQ calmodulin-binding protein</fullName>
    </recommendedName>
</protein>
<dbReference type="RefSeq" id="XP_028882828.1">
    <property type="nucleotide sequence ID" value="XM_029025845.1"/>
</dbReference>
<dbReference type="VEuPathDB" id="TriTrypDB:TM35_000151930"/>
<dbReference type="OrthoDB" id="2148418at2759"/>
<dbReference type="PROSITE" id="PS50096">
    <property type="entry name" value="IQ"/>
    <property type="match status" value="5"/>
</dbReference>
<keyword evidence="3" id="KW-0677">Repeat</keyword>
<evidence type="ECO:0000256" key="4">
    <source>
        <dbReference type="ARBA" id="ARBA00022860"/>
    </source>
</evidence>
<keyword evidence="8" id="KW-1185">Reference proteome</keyword>
<dbReference type="InterPro" id="IPR051185">
    <property type="entry name" value="ASPM"/>
</dbReference>
<feature type="region of interest" description="Disordered" evidence="6">
    <location>
        <begin position="331"/>
        <end position="380"/>
    </location>
</feature>
<evidence type="ECO:0000256" key="6">
    <source>
        <dbReference type="SAM" id="MobiDB-lite"/>
    </source>
</evidence>
<dbReference type="InterPro" id="IPR000048">
    <property type="entry name" value="IQ_motif_EF-hand-BS"/>
</dbReference>